<dbReference type="RefSeq" id="XP_059605197.1">
    <property type="nucleotide sequence ID" value="XM_059747022.1"/>
</dbReference>
<organism evidence="1">
    <name type="scientific">Aspergillus niger</name>
    <dbReference type="NCBI Taxonomy" id="5061"/>
    <lineage>
        <taxon>Eukaryota</taxon>
        <taxon>Fungi</taxon>
        <taxon>Dikarya</taxon>
        <taxon>Ascomycota</taxon>
        <taxon>Pezizomycotina</taxon>
        <taxon>Eurotiomycetes</taxon>
        <taxon>Eurotiomycetidae</taxon>
        <taxon>Eurotiales</taxon>
        <taxon>Aspergillaceae</taxon>
        <taxon>Aspergillus</taxon>
        <taxon>Aspergillus subgen. Circumdati</taxon>
    </lineage>
</organism>
<sequence length="221" mass="25043">MTTPLSTDDLQSRREADYERFKTAAAYTFLIASPVLIALPPRKLDNLTVLLTSAFCVSANHLTREHTGRSIVDRIEARISRNPIAALSDLPSQRAQEIQAKLKAARDAQIRDGSAVGEELERLKARQAQEKPALEKIWMGGETEGWKERRIREEQKALEEGKGYGDLIKEHIWDVWNWGQKEEGKEPKEGKACQWPFPLAGLHDIGGVDDMGWVYMVSRFM</sequence>
<gene>
    <name evidence="1" type="ORF">An03g03580</name>
</gene>
<dbReference type="GeneID" id="4980348"/>
<dbReference type="AlphaFoldDB" id="A0AAJ8E326"/>
<protein>
    <submittedName>
        <fullName evidence="1">Uncharacterized protein</fullName>
    </submittedName>
</protein>
<reference evidence="1" key="1">
    <citation type="submission" date="2025-02" db="EMBL/GenBank/DDBJ databases">
        <authorList>
            <consortium name="NCBI Genome Project"/>
        </authorList>
    </citation>
    <scope>NUCLEOTIDE SEQUENCE</scope>
</reference>
<accession>A0AAJ8E326</accession>
<evidence type="ECO:0000313" key="1">
    <source>
        <dbReference type="RefSeq" id="XP_059605197.1"/>
    </source>
</evidence>
<dbReference type="VEuPathDB" id="FungiDB:An03g03580"/>
<reference evidence="1" key="2">
    <citation type="submission" date="2025-08" db="UniProtKB">
        <authorList>
            <consortium name="RefSeq"/>
        </authorList>
    </citation>
    <scope>IDENTIFICATION</scope>
</reference>
<proteinExistence type="predicted"/>
<name>A0AAJ8E326_ASPNG</name>
<dbReference type="KEGG" id="ang:An03g03580"/>